<dbReference type="Proteomes" id="UP000182584">
    <property type="component" value="Unassembled WGS sequence"/>
</dbReference>
<dbReference type="InterPro" id="IPR000160">
    <property type="entry name" value="GGDEF_dom"/>
</dbReference>
<dbReference type="Pfam" id="PF00990">
    <property type="entry name" value="GGDEF"/>
    <property type="match status" value="1"/>
</dbReference>
<name>A0A1H9QJQ7_BUTFI</name>
<dbReference type="InterPro" id="IPR029787">
    <property type="entry name" value="Nucleotide_cyclase"/>
</dbReference>
<feature type="transmembrane region" description="Helical" evidence="1">
    <location>
        <begin position="284"/>
        <end position="305"/>
    </location>
</feature>
<keyword evidence="1" id="KW-0472">Membrane</keyword>
<dbReference type="InterPro" id="IPR043128">
    <property type="entry name" value="Rev_trsase/Diguanyl_cyclase"/>
</dbReference>
<reference evidence="3 4" key="1">
    <citation type="submission" date="2016-10" db="EMBL/GenBank/DDBJ databases">
        <authorList>
            <person name="de Groot N.N."/>
        </authorList>
    </citation>
    <scope>NUCLEOTIDE SEQUENCE [LARGE SCALE GENOMIC DNA]</scope>
    <source>
        <strain evidence="3 4">AR40</strain>
    </source>
</reference>
<dbReference type="Gene3D" id="3.30.70.270">
    <property type="match status" value="1"/>
</dbReference>
<proteinExistence type="predicted"/>
<dbReference type="RefSeq" id="WP_074755392.1">
    <property type="nucleotide sequence ID" value="NZ_FOGJ01000008.1"/>
</dbReference>
<protein>
    <submittedName>
        <fullName evidence="3">Diguanylate cyclase (GGDEF) domain-containing protein</fullName>
    </submittedName>
</protein>
<feature type="transmembrane region" description="Helical" evidence="1">
    <location>
        <begin position="215"/>
        <end position="232"/>
    </location>
</feature>
<evidence type="ECO:0000259" key="2">
    <source>
        <dbReference type="PROSITE" id="PS50887"/>
    </source>
</evidence>
<feature type="transmembrane region" description="Helical" evidence="1">
    <location>
        <begin position="311"/>
        <end position="331"/>
    </location>
</feature>
<keyword evidence="1" id="KW-0812">Transmembrane</keyword>
<feature type="transmembrane region" description="Helical" evidence="1">
    <location>
        <begin position="252"/>
        <end position="272"/>
    </location>
</feature>
<dbReference type="eggNOG" id="COG2199">
    <property type="taxonomic scope" value="Bacteria"/>
</dbReference>
<gene>
    <name evidence="3" type="ORF">SAMN04487884_10823</name>
</gene>
<dbReference type="SUPFAM" id="SSF55073">
    <property type="entry name" value="Nucleotide cyclase"/>
    <property type="match status" value="1"/>
</dbReference>
<feature type="transmembrane region" description="Helical" evidence="1">
    <location>
        <begin position="16"/>
        <end position="35"/>
    </location>
</feature>
<keyword evidence="1" id="KW-1133">Transmembrane helix</keyword>
<feature type="transmembrane region" description="Helical" evidence="1">
    <location>
        <begin position="381"/>
        <end position="404"/>
    </location>
</feature>
<dbReference type="PROSITE" id="PS50887">
    <property type="entry name" value="GGDEF"/>
    <property type="match status" value="1"/>
</dbReference>
<dbReference type="CDD" id="cd01949">
    <property type="entry name" value="GGDEF"/>
    <property type="match status" value="1"/>
</dbReference>
<sequence length="580" mass="65396">MINTIMITKYTDRNKLAIYIILAVITAGGLLYTFFPGSFPSKYENDIIALTNGWSIIYDGETKDDIALSQADIKVADTGDTFILMHKLDDYGIRSACLLIKSVHASLKVYLDDELIYDYASDLLNEHRIIPMGYVYVPLPDSYPGRMLSVYFTAGQDSAFSGFDTIYIGLRKDLLSMRSDAMRLQFYVGIFLCSLGVTFCALTPYLIFNKSDYKRVFLGALISIVLGVYILASSDIFNYFSSRMIVNTILEYISFYLIPVVLCAYVAGIMPLRRIKIIFKIATAIDICIFIYFIIAHFAGISLFSTHTLTIHILCGIEAPLALTSAIYLLYTSRGKKKNDPDVISFQILLLGLSIFIVCALTEIIIFNVLKFTSPQGEANLNLSLLSFGSLIFVIFLFIGYFEYQIYSIESLNRQQFLSGLAYYDPLTGLSNRARCQEEMLIAGSDHRNYMIISIDLDNLKTINDAYGHDAGDKYLKLFADMLSSSFRSTDITGRMGGDEFIVILYGQNLVDANSRMKDLQTKFSRAHFGQAGITYGFSYGIASDMEFPGQDAEKIYTIADIRMYEMKRKRHQENSNKKA</sequence>
<dbReference type="PANTHER" id="PTHR45138:SF9">
    <property type="entry name" value="DIGUANYLATE CYCLASE DGCM-RELATED"/>
    <property type="match status" value="1"/>
</dbReference>
<dbReference type="PANTHER" id="PTHR45138">
    <property type="entry name" value="REGULATORY COMPONENTS OF SENSORY TRANSDUCTION SYSTEM"/>
    <property type="match status" value="1"/>
</dbReference>
<dbReference type="EMBL" id="FOGJ01000008">
    <property type="protein sequence ID" value="SER60658.1"/>
    <property type="molecule type" value="Genomic_DNA"/>
</dbReference>
<dbReference type="InterPro" id="IPR050469">
    <property type="entry name" value="Diguanylate_Cyclase"/>
</dbReference>
<dbReference type="SMART" id="SM00267">
    <property type="entry name" value="GGDEF"/>
    <property type="match status" value="1"/>
</dbReference>
<evidence type="ECO:0000313" key="4">
    <source>
        <dbReference type="Proteomes" id="UP000182584"/>
    </source>
</evidence>
<dbReference type="NCBIfam" id="TIGR00254">
    <property type="entry name" value="GGDEF"/>
    <property type="match status" value="1"/>
</dbReference>
<dbReference type="OrthoDB" id="9762533at2"/>
<dbReference type="AlphaFoldDB" id="A0A1H9QJQ7"/>
<feature type="transmembrane region" description="Helical" evidence="1">
    <location>
        <begin position="343"/>
        <end position="369"/>
    </location>
</feature>
<accession>A0A1H9QJQ7</accession>
<organism evidence="3 4">
    <name type="scientific">Butyrivibrio fibrisolvens</name>
    <dbReference type="NCBI Taxonomy" id="831"/>
    <lineage>
        <taxon>Bacteria</taxon>
        <taxon>Bacillati</taxon>
        <taxon>Bacillota</taxon>
        <taxon>Clostridia</taxon>
        <taxon>Lachnospirales</taxon>
        <taxon>Lachnospiraceae</taxon>
        <taxon>Butyrivibrio</taxon>
    </lineage>
</organism>
<evidence type="ECO:0000313" key="3">
    <source>
        <dbReference type="EMBL" id="SER60658.1"/>
    </source>
</evidence>
<feature type="domain" description="GGDEF" evidence="2">
    <location>
        <begin position="448"/>
        <end position="580"/>
    </location>
</feature>
<dbReference type="GO" id="GO:0052621">
    <property type="term" value="F:diguanylate cyclase activity"/>
    <property type="evidence" value="ECO:0007669"/>
    <property type="project" value="TreeGrafter"/>
</dbReference>
<feature type="transmembrane region" description="Helical" evidence="1">
    <location>
        <begin position="184"/>
        <end position="208"/>
    </location>
</feature>
<evidence type="ECO:0000256" key="1">
    <source>
        <dbReference type="SAM" id="Phobius"/>
    </source>
</evidence>